<dbReference type="GO" id="GO:0005790">
    <property type="term" value="C:smooth endoplasmic reticulum"/>
    <property type="evidence" value="ECO:0007669"/>
    <property type="project" value="TreeGrafter"/>
</dbReference>
<dbReference type="Proteomes" id="UP000676336">
    <property type="component" value="Unassembled WGS sequence"/>
</dbReference>
<dbReference type="InterPro" id="IPR036300">
    <property type="entry name" value="MIR_dom_sf"/>
</dbReference>
<feature type="non-terminal residue" evidence="3">
    <location>
        <position position="1"/>
    </location>
</feature>
<proteinExistence type="predicted"/>
<dbReference type="GO" id="GO:0006941">
    <property type="term" value="P:striated muscle contraction"/>
    <property type="evidence" value="ECO:0007669"/>
    <property type="project" value="TreeGrafter"/>
</dbReference>
<dbReference type="Pfam" id="PF02815">
    <property type="entry name" value="MIR"/>
    <property type="match status" value="1"/>
</dbReference>
<dbReference type="EMBL" id="CAJOBI010342837">
    <property type="protein sequence ID" value="CAF5215365.1"/>
    <property type="molecule type" value="Genomic_DNA"/>
</dbReference>
<name>A0A8S3J7I4_9BILA</name>
<accession>A0A8S3J7I4</accession>
<dbReference type="PANTHER" id="PTHR46399:SF8">
    <property type="entry name" value="B30.2_SPRY DOMAIN-CONTAINING PROTEIN"/>
    <property type="match status" value="1"/>
</dbReference>
<dbReference type="PANTHER" id="PTHR46399">
    <property type="entry name" value="B30.2/SPRY DOMAIN-CONTAINING PROTEIN"/>
    <property type="match status" value="1"/>
</dbReference>
<feature type="non-terminal residue" evidence="3">
    <location>
        <position position="79"/>
    </location>
</feature>
<evidence type="ECO:0000313" key="3">
    <source>
        <dbReference type="EMBL" id="CAF5215365.1"/>
    </source>
</evidence>
<dbReference type="GO" id="GO:0005219">
    <property type="term" value="F:ryanodine-sensitive calcium-release channel activity"/>
    <property type="evidence" value="ECO:0007669"/>
    <property type="project" value="TreeGrafter"/>
</dbReference>
<dbReference type="GO" id="GO:0042383">
    <property type="term" value="C:sarcolemma"/>
    <property type="evidence" value="ECO:0007669"/>
    <property type="project" value="TreeGrafter"/>
</dbReference>
<keyword evidence="1" id="KW-0677">Repeat</keyword>
<dbReference type="GO" id="GO:0030018">
    <property type="term" value="C:Z disc"/>
    <property type="evidence" value="ECO:0007669"/>
    <property type="project" value="TreeGrafter"/>
</dbReference>
<evidence type="ECO:0000259" key="2">
    <source>
        <dbReference type="Pfam" id="PF02815"/>
    </source>
</evidence>
<reference evidence="3" key="1">
    <citation type="submission" date="2021-02" db="EMBL/GenBank/DDBJ databases">
        <authorList>
            <person name="Nowell W R."/>
        </authorList>
    </citation>
    <scope>NUCLEOTIDE SEQUENCE</scope>
</reference>
<evidence type="ECO:0000256" key="1">
    <source>
        <dbReference type="ARBA" id="ARBA00022737"/>
    </source>
</evidence>
<dbReference type="InterPro" id="IPR016093">
    <property type="entry name" value="MIR_motif"/>
</dbReference>
<dbReference type="Gene3D" id="2.80.10.50">
    <property type="match status" value="1"/>
</dbReference>
<dbReference type="GO" id="GO:0014808">
    <property type="term" value="P:release of sequestered calcium ion into cytosol by sarcoplasmic reticulum"/>
    <property type="evidence" value="ECO:0007669"/>
    <property type="project" value="TreeGrafter"/>
</dbReference>
<protein>
    <recommendedName>
        <fullName evidence="2">MIR domain-containing protein</fullName>
    </recommendedName>
</protein>
<organism evidence="3 4">
    <name type="scientific">Rotaria magnacalcarata</name>
    <dbReference type="NCBI Taxonomy" id="392030"/>
    <lineage>
        <taxon>Eukaryota</taxon>
        <taxon>Metazoa</taxon>
        <taxon>Spiralia</taxon>
        <taxon>Gnathifera</taxon>
        <taxon>Rotifera</taxon>
        <taxon>Eurotatoria</taxon>
        <taxon>Bdelloidea</taxon>
        <taxon>Philodinida</taxon>
        <taxon>Philodinidae</taxon>
        <taxon>Rotaria</taxon>
    </lineage>
</organism>
<feature type="domain" description="MIR" evidence="2">
    <location>
        <begin position="4"/>
        <end position="60"/>
    </location>
</feature>
<dbReference type="InterPro" id="IPR015925">
    <property type="entry name" value="Ryanodine_IP3_receptor"/>
</dbReference>
<dbReference type="SUPFAM" id="SSF82109">
    <property type="entry name" value="MIR domain"/>
    <property type="match status" value="1"/>
</dbReference>
<dbReference type="GO" id="GO:0033017">
    <property type="term" value="C:sarcoplasmic reticulum membrane"/>
    <property type="evidence" value="ECO:0007669"/>
    <property type="project" value="TreeGrafter"/>
</dbReference>
<sequence length="79" mass="8809">LFIKSGAACHQARSLWRIECFKIKWYSGFVGWSSLVRLRHVTSGLYLAVVGDENGPKVTCISKKNASAIAVTFEMKMSK</sequence>
<evidence type="ECO:0000313" key="4">
    <source>
        <dbReference type="Proteomes" id="UP000676336"/>
    </source>
</evidence>
<dbReference type="GO" id="GO:0034704">
    <property type="term" value="C:calcium channel complex"/>
    <property type="evidence" value="ECO:0007669"/>
    <property type="project" value="TreeGrafter"/>
</dbReference>
<dbReference type="AlphaFoldDB" id="A0A8S3J7I4"/>
<comment type="caution">
    <text evidence="3">The sequence shown here is derived from an EMBL/GenBank/DDBJ whole genome shotgun (WGS) entry which is preliminary data.</text>
</comment>
<gene>
    <name evidence="3" type="ORF">SMN809_LOCUS79548</name>
</gene>